<evidence type="ECO:0000256" key="7">
    <source>
        <dbReference type="ARBA" id="ARBA00022692"/>
    </source>
</evidence>
<dbReference type="STRING" id="1035309.A0A2C5X2E0"/>
<reference evidence="18 19" key="2">
    <citation type="journal article" date="2013" name="IMA Fungus">
        <title>IMA Genome-F 1: Ceratocystis fimbriata: Draft nuclear genome sequence for the plant pathogen, Ceratocystis fimbriata.</title>
        <authorList>
            <person name="Wilken P.M."/>
            <person name="Steenkamp E.T."/>
            <person name="Wingfield M.J."/>
            <person name="de Beer Z.W."/>
            <person name="Wingfield B.D."/>
        </authorList>
    </citation>
    <scope>NUCLEOTIDE SEQUENCE [LARGE SCALE GENOMIC DNA]</scope>
    <source>
        <strain evidence="18 19">CBS 114723</strain>
    </source>
</reference>
<evidence type="ECO:0000259" key="17">
    <source>
        <dbReference type="PROSITE" id="PS52012"/>
    </source>
</evidence>
<evidence type="ECO:0000256" key="5">
    <source>
        <dbReference type="ARBA" id="ARBA00022525"/>
    </source>
</evidence>
<evidence type="ECO:0000313" key="19">
    <source>
        <dbReference type="Proteomes" id="UP000222788"/>
    </source>
</evidence>
<evidence type="ECO:0000256" key="9">
    <source>
        <dbReference type="ARBA" id="ARBA00022989"/>
    </source>
</evidence>
<dbReference type="GO" id="GO:0071944">
    <property type="term" value="C:cell periphery"/>
    <property type="evidence" value="ECO:0007669"/>
    <property type="project" value="UniProtKB-ARBA"/>
</dbReference>
<evidence type="ECO:0000256" key="15">
    <source>
        <dbReference type="SAM" id="Phobius"/>
    </source>
</evidence>
<protein>
    <recommendedName>
        <fullName evidence="17">CFEM domain-containing protein</fullName>
    </recommendedName>
</protein>
<reference evidence="18 19" key="1">
    <citation type="journal article" date="2013" name="Fungal Biol.">
        <title>Analysis of microsatellite markers in the genome of the plant pathogen Ceratocystis fimbriata.</title>
        <authorList>
            <person name="Simpson M.C."/>
            <person name="Wilken P.M."/>
            <person name="Coetzee M.P."/>
            <person name="Wingfield M.J."/>
            <person name="Wingfield B.D."/>
        </authorList>
    </citation>
    <scope>NUCLEOTIDE SEQUENCE [LARGE SCALE GENOMIC DNA]</scope>
    <source>
        <strain evidence="18 19">CBS 114723</strain>
    </source>
</reference>
<evidence type="ECO:0000256" key="6">
    <source>
        <dbReference type="ARBA" id="ARBA00022622"/>
    </source>
</evidence>
<dbReference type="InterPro" id="IPR008427">
    <property type="entry name" value="Extracellular_membr_CFEM_dom"/>
</dbReference>
<feature type="chain" id="PRO_5012812733" description="CFEM domain-containing protein" evidence="16">
    <location>
        <begin position="20"/>
        <end position="749"/>
    </location>
</feature>
<organism evidence="18 19">
    <name type="scientific">Ceratocystis fimbriata CBS 114723</name>
    <dbReference type="NCBI Taxonomy" id="1035309"/>
    <lineage>
        <taxon>Eukaryota</taxon>
        <taxon>Fungi</taxon>
        <taxon>Dikarya</taxon>
        <taxon>Ascomycota</taxon>
        <taxon>Pezizomycotina</taxon>
        <taxon>Sordariomycetes</taxon>
        <taxon>Hypocreomycetidae</taxon>
        <taxon>Microascales</taxon>
        <taxon>Ceratocystidaceae</taxon>
        <taxon>Ceratocystis</taxon>
    </lineage>
</organism>
<feature type="region of interest" description="Disordered" evidence="14">
    <location>
        <begin position="440"/>
        <end position="515"/>
    </location>
</feature>
<keyword evidence="8 16" id="KW-0732">Signal</keyword>
<keyword evidence="7 15" id="KW-0812">Transmembrane</keyword>
<dbReference type="Pfam" id="PF05730">
    <property type="entry name" value="CFEM"/>
    <property type="match status" value="1"/>
</dbReference>
<feature type="region of interest" description="Disordered" evidence="14">
    <location>
        <begin position="205"/>
        <end position="228"/>
    </location>
</feature>
<sequence>MKGYLLALLAFMETGTSLAILLHVRDTSFTTITTVDVSSTSGTTAPPQTTATQQTIDYVLSDILSKVPSCARPCCRDAISTKFSLESTCGPTNLLKCLCSLIRSSELWLNETVTGCIESNCTEGEVSDGEKESAQAICDAYGSSTQYSSSATQASTNISQSQPTSTWTTSRQLSLPNASTAFITSAKRTTTTTDSQVSPIVLPVPEKSSISSPSSTAKGSQTHNGMDSKSPITAGQIIGLSLGLSGAVMIGLLLIFCGRKWRYKHFETMVFRESGYLKHNPKAQEVTRLTMLEISAPLHNNLPLGTGSSPTPLAHFGATEEGYAHELYLMENAPSKAFVTRAPMTNASVSLSGNSKTLKPSIKSFKPRQSFAASRLSSFGRSARHQRLPSGDAGPSTRPPRLMTEKKLPPLPLPINITPPKRVYERANPGFIAELEAKPTKSNAPLRQQPHKIHHSPVPTLDNETSISPPTITSDHRHSPANERVMPASTAPNPNAMPHSPPLLVASTPPRRMNRPKEIDRESMMTEFEEDSLVSEYGRSYGMTSPESFSSLGHSSSHLASQALTPETLTSRDFDFPFSLGRLPSNDPEKAPSQAVSFHSAVQTYNPTAKSRHVPRKTLQPYPPPVENDEIERRLRSLAATEIAAQSRGRPPFRIVTNSHEVNRVFNGTGMIFQQYHHSRDIHSRNDTLSLARRKQRDLMAQSKMSYAVHSDTIPSPLRVPSQARAEATNGRRESWRTIFPSYGKGNRP</sequence>
<dbReference type="InterPro" id="IPR051694">
    <property type="entry name" value="Immunoregulatory_rcpt-like"/>
</dbReference>
<feature type="signal peptide" evidence="16">
    <location>
        <begin position="1"/>
        <end position="19"/>
    </location>
</feature>
<feature type="compositionally biased region" description="Polar residues" evidence="14">
    <location>
        <begin position="216"/>
        <end position="228"/>
    </location>
</feature>
<dbReference type="GO" id="GO:0098552">
    <property type="term" value="C:side of membrane"/>
    <property type="evidence" value="ECO:0007669"/>
    <property type="project" value="UniProtKB-KW"/>
</dbReference>
<evidence type="ECO:0000256" key="12">
    <source>
        <dbReference type="ARBA" id="ARBA00023288"/>
    </source>
</evidence>
<feature type="transmembrane region" description="Helical" evidence="15">
    <location>
        <begin position="237"/>
        <end position="257"/>
    </location>
</feature>
<keyword evidence="19" id="KW-1185">Reference proteome</keyword>
<evidence type="ECO:0000256" key="1">
    <source>
        <dbReference type="ARBA" id="ARBA00004167"/>
    </source>
</evidence>
<dbReference type="EMBL" id="APWK03000075">
    <property type="protein sequence ID" value="PHH52142.1"/>
    <property type="molecule type" value="Genomic_DNA"/>
</dbReference>
<keyword evidence="5" id="KW-0964">Secreted</keyword>
<keyword evidence="6" id="KW-0336">GPI-anchor</keyword>
<keyword evidence="11" id="KW-1015">Disulfide bond</keyword>
<dbReference type="OrthoDB" id="3767534at2759"/>
<keyword evidence="9 15" id="KW-1133">Transmembrane helix</keyword>
<feature type="compositionally biased region" description="Polar residues" evidence="14">
    <location>
        <begin position="462"/>
        <end position="473"/>
    </location>
</feature>
<accession>A0A2C5X2E0</accession>
<comment type="caution">
    <text evidence="18">The sequence shown here is derived from an EMBL/GenBank/DDBJ whole genome shotgun (WGS) entry which is preliminary data.</text>
</comment>
<gene>
    <name evidence="18" type="ORF">CFIMG_003655RA</name>
</gene>
<comment type="subcellular location">
    <subcellularLocation>
        <location evidence="2">Membrane</location>
        <topology evidence="2">Lipid-anchor</topology>
        <topology evidence="2">GPI-anchor</topology>
    </subcellularLocation>
    <subcellularLocation>
        <location evidence="1">Membrane</location>
        <topology evidence="1">Single-pass membrane protein</topology>
    </subcellularLocation>
    <subcellularLocation>
        <location evidence="3">Secreted</location>
    </subcellularLocation>
</comment>
<name>A0A2C5X2E0_9PEZI</name>
<dbReference type="PROSITE" id="PS52012">
    <property type="entry name" value="CFEM"/>
    <property type="match status" value="1"/>
</dbReference>
<keyword evidence="10 15" id="KW-0472">Membrane</keyword>
<feature type="domain" description="CFEM" evidence="17">
    <location>
        <begin position="42"/>
        <end position="165"/>
    </location>
</feature>
<dbReference type="PANTHER" id="PTHR15549">
    <property type="entry name" value="PAIRED IMMUNOGLOBULIN-LIKE TYPE 2 RECEPTOR"/>
    <property type="match status" value="1"/>
</dbReference>
<evidence type="ECO:0000256" key="10">
    <source>
        <dbReference type="ARBA" id="ARBA00023136"/>
    </source>
</evidence>
<dbReference type="GO" id="GO:0005576">
    <property type="term" value="C:extracellular region"/>
    <property type="evidence" value="ECO:0007669"/>
    <property type="project" value="UniProtKB-SubCell"/>
</dbReference>
<evidence type="ECO:0000256" key="8">
    <source>
        <dbReference type="ARBA" id="ARBA00022729"/>
    </source>
</evidence>
<proteinExistence type="inferred from homology"/>
<comment type="similarity">
    <text evidence="4">Belongs to the RBT5 family.</text>
</comment>
<keyword evidence="12" id="KW-0449">Lipoprotein</keyword>
<keyword evidence="6" id="KW-0325">Glycoprotein</keyword>
<dbReference type="Proteomes" id="UP000222788">
    <property type="component" value="Unassembled WGS sequence"/>
</dbReference>
<evidence type="ECO:0000256" key="16">
    <source>
        <dbReference type="SAM" id="SignalP"/>
    </source>
</evidence>
<feature type="region of interest" description="Disordered" evidence="14">
    <location>
        <begin position="373"/>
        <end position="414"/>
    </location>
</feature>
<comment type="caution">
    <text evidence="13">Lacks conserved residue(s) required for the propagation of feature annotation.</text>
</comment>
<evidence type="ECO:0000256" key="3">
    <source>
        <dbReference type="ARBA" id="ARBA00004613"/>
    </source>
</evidence>
<evidence type="ECO:0000256" key="2">
    <source>
        <dbReference type="ARBA" id="ARBA00004589"/>
    </source>
</evidence>
<evidence type="ECO:0000256" key="14">
    <source>
        <dbReference type="SAM" id="MobiDB-lite"/>
    </source>
</evidence>
<dbReference type="AlphaFoldDB" id="A0A2C5X2E0"/>
<evidence type="ECO:0000256" key="13">
    <source>
        <dbReference type="PROSITE-ProRule" id="PRU01356"/>
    </source>
</evidence>
<feature type="region of interest" description="Disordered" evidence="14">
    <location>
        <begin position="606"/>
        <end position="627"/>
    </location>
</feature>
<evidence type="ECO:0000256" key="4">
    <source>
        <dbReference type="ARBA" id="ARBA00010031"/>
    </source>
</evidence>
<evidence type="ECO:0000313" key="18">
    <source>
        <dbReference type="EMBL" id="PHH52142.1"/>
    </source>
</evidence>
<evidence type="ECO:0000256" key="11">
    <source>
        <dbReference type="ARBA" id="ARBA00023157"/>
    </source>
</evidence>